<sequence length="170" mass="20379">MVSHIINKRRYMIYINRYNVEEEWEHYLQDYRECLKTVCSLEELSQILPEIESIEYKKQILCLQNRKQNPFVICKIMKQKIQIGFCDYICYADEDGKCLIGNFFVYAEHRNKGYGSAAYEQIERELKQQNGKYIDITPAKDAILFYLRKGFQKTTQKSLENGEIVYRKQI</sequence>
<evidence type="ECO:0000313" key="2">
    <source>
        <dbReference type="EMBL" id="PLT77643.1"/>
    </source>
</evidence>
<evidence type="ECO:0000259" key="1">
    <source>
        <dbReference type="PROSITE" id="PS51186"/>
    </source>
</evidence>
<dbReference type="InterPro" id="IPR000182">
    <property type="entry name" value="GNAT_dom"/>
</dbReference>
<proteinExistence type="predicted"/>
<evidence type="ECO:0000313" key="3">
    <source>
        <dbReference type="Proteomes" id="UP000235093"/>
    </source>
</evidence>
<comment type="caution">
    <text evidence="2">The sequence shown here is derived from an EMBL/GenBank/DDBJ whole genome shotgun (WGS) entry which is preliminary data.</text>
</comment>
<accession>A0A2N5PPV2</accession>
<dbReference type="SUPFAM" id="SSF55729">
    <property type="entry name" value="Acyl-CoA N-acyltransferases (Nat)"/>
    <property type="match status" value="1"/>
</dbReference>
<dbReference type="PROSITE" id="PS51186">
    <property type="entry name" value="GNAT"/>
    <property type="match status" value="1"/>
</dbReference>
<dbReference type="GO" id="GO:0016747">
    <property type="term" value="F:acyltransferase activity, transferring groups other than amino-acyl groups"/>
    <property type="evidence" value="ECO:0007669"/>
    <property type="project" value="InterPro"/>
</dbReference>
<dbReference type="Pfam" id="PF13508">
    <property type="entry name" value="Acetyltransf_7"/>
    <property type="match status" value="1"/>
</dbReference>
<protein>
    <recommendedName>
        <fullName evidence="1">N-acetyltransferase domain-containing protein</fullName>
    </recommendedName>
</protein>
<name>A0A2N5PPV2_MEDGN</name>
<gene>
    <name evidence="2" type="ORF">CDL23_00605</name>
</gene>
<dbReference type="Gene3D" id="3.40.630.30">
    <property type="match status" value="1"/>
</dbReference>
<dbReference type="AlphaFoldDB" id="A0A2N5PPV2"/>
<organism evidence="2 3">
    <name type="scientific">Mediterraneibacter gnavus</name>
    <name type="common">Ruminococcus gnavus</name>
    <dbReference type="NCBI Taxonomy" id="33038"/>
    <lineage>
        <taxon>Bacteria</taxon>
        <taxon>Bacillati</taxon>
        <taxon>Bacillota</taxon>
        <taxon>Clostridia</taxon>
        <taxon>Lachnospirales</taxon>
        <taxon>Lachnospiraceae</taxon>
        <taxon>Mediterraneibacter</taxon>
    </lineage>
</organism>
<reference evidence="2 3" key="1">
    <citation type="journal article" date="2017" name="Genome Med.">
        <title>A novel Ruminococcus gnavus clade enriched in inflammatory bowel disease patients.</title>
        <authorList>
            <person name="Hall A.B."/>
            <person name="Yassour M."/>
            <person name="Sauk J."/>
            <person name="Garner A."/>
            <person name="Jiang X."/>
            <person name="Arthur T."/>
            <person name="Lagoudas G.K."/>
            <person name="Vatanen T."/>
            <person name="Fornelos N."/>
            <person name="Wilson R."/>
            <person name="Bertha M."/>
            <person name="Cohen M."/>
            <person name="Garber J."/>
            <person name="Khalili H."/>
            <person name="Gevers D."/>
            <person name="Ananthakrishnan A.N."/>
            <person name="Kugathasan S."/>
            <person name="Lander E.S."/>
            <person name="Blainey P."/>
            <person name="Vlamakis H."/>
            <person name="Xavier R.J."/>
            <person name="Huttenhower C."/>
        </authorList>
    </citation>
    <scope>NUCLEOTIDE SEQUENCE [LARGE SCALE GENOMIC DNA]</scope>
    <source>
        <strain evidence="2 3">RJX1125</strain>
    </source>
</reference>
<feature type="domain" description="N-acetyltransferase" evidence="1">
    <location>
        <begin position="14"/>
        <end position="170"/>
    </location>
</feature>
<dbReference type="CDD" id="cd04301">
    <property type="entry name" value="NAT_SF"/>
    <property type="match status" value="1"/>
</dbReference>
<dbReference type="InterPro" id="IPR016181">
    <property type="entry name" value="Acyl_CoA_acyltransferase"/>
</dbReference>
<dbReference type="EMBL" id="NIHT01000001">
    <property type="protein sequence ID" value="PLT77643.1"/>
    <property type="molecule type" value="Genomic_DNA"/>
</dbReference>
<dbReference type="Proteomes" id="UP000235093">
    <property type="component" value="Unassembled WGS sequence"/>
</dbReference>